<dbReference type="Pfam" id="PF17762">
    <property type="entry name" value="HTH_ParB"/>
    <property type="match status" value="1"/>
</dbReference>
<dbReference type="EMBL" id="JAVRHT010000022">
    <property type="protein sequence ID" value="MDT0632157.1"/>
    <property type="molecule type" value="Genomic_DNA"/>
</dbReference>
<feature type="domain" description="HTH cro/C1-type" evidence="5">
    <location>
        <begin position="152"/>
        <end position="178"/>
    </location>
</feature>
<dbReference type="InterPro" id="IPR036086">
    <property type="entry name" value="ParB/Sulfiredoxin_sf"/>
</dbReference>
<evidence type="ECO:0000256" key="3">
    <source>
        <dbReference type="ARBA" id="ARBA00023125"/>
    </source>
</evidence>
<dbReference type="Proteomes" id="UP001267426">
    <property type="component" value="Unassembled WGS sequence"/>
</dbReference>
<name>A0ABU3BS85_9BACT</name>
<accession>A0ABU3BS85</accession>
<feature type="region of interest" description="Disordered" evidence="4">
    <location>
        <begin position="239"/>
        <end position="262"/>
    </location>
</feature>
<dbReference type="Pfam" id="PF02195">
    <property type="entry name" value="ParB_N"/>
    <property type="match status" value="1"/>
</dbReference>
<feature type="compositionally biased region" description="Low complexity" evidence="4">
    <location>
        <begin position="1"/>
        <end position="16"/>
    </location>
</feature>
<keyword evidence="2" id="KW-0159">Chromosome partition</keyword>
<dbReference type="PANTHER" id="PTHR33375">
    <property type="entry name" value="CHROMOSOME-PARTITIONING PROTEIN PARB-RELATED"/>
    <property type="match status" value="1"/>
</dbReference>
<reference evidence="6 7" key="1">
    <citation type="submission" date="2023-09" db="EMBL/GenBank/DDBJ databases">
        <authorList>
            <person name="Rey-Velasco X."/>
        </authorList>
    </citation>
    <scope>NUCLEOTIDE SEQUENCE [LARGE SCALE GENOMIC DNA]</scope>
    <source>
        <strain evidence="6 7">F394</strain>
    </source>
</reference>
<evidence type="ECO:0000313" key="6">
    <source>
        <dbReference type="EMBL" id="MDT0632157.1"/>
    </source>
</evidence>
<protein>
    <submittedName>
        <fullName evidence="6">ParB/RepB/Spo0J family partition protein</fullName>
    </submittedName>
</protein>
<dbReference type="InterPro" id="IPR003115">
    <property type="entry name" value="ParB_N"/>
</dbReference>
<dbReference type="InterPro" id="IPR057240">
    <property type="entry name" value="ParB_dimer_C"/>
</dbReference>
<sequence>MATKKAALGKGLSALLPQQPSEPGDEGGAGTRLYNFEERRRLAGRVADLEVEAIRPNPYQPRKDFDEDALDELAASVRQLGIIQPLTVRALGDGRYELISGERRLRASRRAGLTRVPCYVREADTEEMLEMAIVENVQREDLNPVEVALGYQRLMEEVGLTQEQVAEKVGKSRPTVANALRLLRLPPRVQASLREGALSSGHARSLVGVEDPDALLALHRATLDEGLSVREVERRARALREGAAPEDAAPPAPSAPAAGLPDRDRLQVEAMEARLRDRVASQVRIRHRDDGGTIEIAYYSVDDLERVVDRLLGD</sequence>
<keyword evidence="3" id="KW-0238">DNA-binding</keyword>
<dbReference type="Gene3D" id="1.10.10.2830">
    <property type="match status" value="1"/>
</dbReference>
<dbReference type="Gene3D" id="3.90.1530.30">
    <property type="match status" value="1"/>
</dbReference>
<keyword evidence="7" id="KW-1185">Reference proteome</keyword>
<proteinExistence type="inferred from homology"/>
<dbReference type="SUPFAM" id="SSF109709">
    <property type="entry name" value="KorB DNA-binding domain-like"/>
    <property type="match status" value="1"/>
</dbReference>
<gene>
    <name evidence="6" type="ORF">RM540_10415</name>
</gene>
<feature type="region of interest" description="Disordered" evidence="4">
    <location>
        <begin position="1"/>
        <end position="31"/>
    </location>
</feature>
<dbReference type="InterPro" id="IPR041468">
    <property type="entry name" value="HTH_ParB/Spo0J"/>
</dbReference>
<dbReference type="PROSITE" id="PS50943">
    <property type="entry name" value="HTH_CROC1"/>
    <property type="match status" value="1"/>
</dbReference>
<organism evidence="6 7">
    <name type="scientific">Rubrivirga litoralis</name>
    <dbReference type="NCBI Taxonomy" id="3075598"/>
    <lineage>
        <taxon>Bacteria</taxon>
        <taxon>Pseudomonadati</taxon>
        <taxon>Rhodothermota</taxon>
        <taxon>Rhodothermia</taxon>
        <taxon>Rhodothermales</taxon>
        <taxon>Rubricoccaceae</taxon>
        <taxon>Rubrivirga</taxon>
    </lineage>
</organism>
<evidence type="ECO:0000256" key="4">
    <source>
        <dbReference type="SAM" id="MobiDB-lite"/>
    </source>
</evidence>
<dbReference type="RefSeq" id="WP_311663801.1">
    <property type="nucleotide sequence ID" value="NZ_JAVRHT010000022.1"/>
</dbReference>
<evidence type="ECO:0000256" key="2">
    <source>
        <dbReference type="ARBA" id="ARBA00022829"/>
    </source>
</evidence>
<evidence type="ECO:0000256" key="1">
    <source>
        <dbReference type="ARBA" id="ARBA00006295"/>
    </source>
</evidence>
<comment type="similarity">
    <text evidence="1">Belongs to the ParB family.</text>
</comment>
<dbReference type="InterPro" id="IPR050336">
    <property type="entry name" value="Chromosome_partition/occlusion"/>
</dbReference>
<comment type="caution">
    <text evidence="6">The sequence shown here is derived from an EMBL/GenBank/DDBJ whole genome shotgun (WGS) entry which is preliminary data.</text>
</comment>
<dbReference type="InterPro" id="IPR001387">
    <property type="entry name" value="Cro/C1-type_HTH"/>
</dbReference>
<dbReference type="NCBIfam" id="TIGR00180">
    <property type="entry name" value="parB_part"/>
    <property type="match status" value="1"/>
</dbReference>
<dbReference type="Pfam" id="PF23552">
    <property type="entry name" value="ParB_C"/>
    <property type="match status" value="1"/>
</dbReference>
<dbReference type="InterPro" id="IPR004437">
    <property type="entry name" value="ParB/RepB/Spo0J"/>
</dbReference>
<evidence type="ECO:0000259" key="5">
    <source>
        <dbReference type="PROSITE" id="PS50943"/>
    </source>
</evidence>
<dbReference type="SUPFAM" id="SSF110849">
    <property type="entry name" value="ParB/Sulfiredoxin"/>
    <property type="match status" value="1"/>
</dbReference>
<dbReference type="PANTHER" id="PTHR33375:SF1">
    <property type="entry name" value="CHROMOSOME-PARTITIONING PROTEIN PARB-RELATED"/>
    <property type="match status" value="1"/>
</dbReference>
<evidence type="ECO:0000313" key="7">
    <source>
        <dbReference type="Proteomes" id="UP001267426"/>
    </source>
</evidence>
<dbReference type="CDD" id="cd16393">
    <property type="entry name" value="SPO0J_N"/>
    <property type="match status" value="1"/>
</dbReference>
<dbReference type="SMART" id="SM00470">
    <property type="entry name" value="ParB"/>
    <property type="match status" value="1"/>
</dbReference>